<keyword evidence="2" id="KW-0479">Metal-binding</keyword>
<gene>
    <name evidence="5" type="ORF">HCR76_07720</name>
</gene>
<evidence type="ECO:0000313" key="5">
    <source>
        <dbReference type="EMBL" id="QPZ39896.1"/>
    </source>
</evidence>
<dbReference type="Gene3D" id="3.40.50.1000">
    <property type="entry name" value="HAD superfamily/HAD-like"/>
    <property type="match status" value="1"/>
</dbReference>
<proteinExistence type="predicted"/>
<dbReference type="InterPro" id="IPR023214">
    <property type="entry name" value="HAD_sf"/>
</dbReference>
<dbReference type="GO" id="GO:0016787">
    <property type="term" value="F:hydrolase activity"/>
    <property type="evidence" value="ECO:0007669"/>
    <property type="project" value="UniProtKB-KW"/>
</dbReference>
<dbReference type="PRINTS" id="PR00413">
    <property type="entry name" value="HADHALOGNASE"/>
</dbReference>
<dbReference type="InterPro" id="IPR006439">
    <property type="entry name" value="HAD-SF_hydro_IA"/>
</dbReference>
<sequence length="225" mass="24714">MALIMFDLDDTLVDQKAAAQMWATEFADDWNLTADQAMHLADALDDRRPKDEVFARVISEFSLALTADDAWRAYRNRMPELVRCSDDDKAALDVLRSEGWKLGIVTNGMRDNQEGKIRATGLDRLVDGWAISSVVGARKPDPQIFESMSRQLGEPLSGWVVGDSLEMDVIGGSRVGLNTIWLTTDVTELARHDVEPTLIAPTVASAARSIVSNGNGQSGLRNEPI</sequence>
<organism evidence="5 6">
    <name type="scientific">Paramicrobacterium chengjingii</name>
    <dbReference type="NCBI Taxonomy" id="2769067"/>
    <lineage>
        <taxon>Bacteria</taxon>
        <taxon>Bacillati</taxon>
        <taxon>Actinomycetota</taxon>
        <taxon>Actinomycetes</taxon>
        <taxon>Micrococcales</taxon>
        <taxon>Microbacteriaceae</taxon>
        <taxon>Paramicrobacterium</taxon>
    </lineage>
</organism>
<evidence type="ECO:0000256" key="1">
    <source>
        <dbReference type="ARBA" id="ARBA00001946"/>
    </source>
</evidence>
<dbReference type="SUPFAM" id="SSF56784">
    <property type="entry name" value="HAD-like"/>
    <property type="match status" value="1"/>
</dbReference>
<dbReference type="PANTHER" id="PTHR46470:SF2">
    <property type="entry name" value="GLYCERALDEHYDE 3-PHOSPHATE PHOSPHATASE"/>
    <property type="match status" value="1"/>
</dbReference>
<keyword evidence="6" id="KW-1185">Reference proteome</keyword>
<keyword evidence="3 5" id="KW-0378">Hydrolase</keyword>
<evidence type="ECO:0000256" key="2">
    <source>
        <dbReference type="ARBA" id="ARBA00022723"/>
    </source>
</evidence>
<accession>A0ABX6YM52</accession>
<dbReference type="Gene3D" id="1.10.150.520">
    <property type="match status" value="1"/>
</dbReference>
<dbReference type="Proteomes" id="UP000662814">
    <property type="component" value="Chromosome"/>
</dbReference>
<dbReference type="SFLD" id="SFLDS00003">
    <property type="entry name" value="Haloacid_Dehalogenase"/>
    <property type="match status" value="1"/>
</dbReference>
<keyword evidence="4" id="KW-0460">Magnesium</keyword>
<dbReference type="NCBIfam" id="TIGR01549">
    <property type="entry name" value="HAD-SF-IA-v1"/>
    <property type="match status" value="1"/>
</dbReference>
<dbReference type="SFLD" id="SFLDG01129">
    <property type="entry name" value="C1.5:_HAD__Beta-PGM__Phosphata"/>
    <property type="match status" value="1"/>
</dbReference>
<evidence type="ECO:0000313" key="6">
    <source>
        <dbReference type="Proteomes" id="UP000662814"/>
    </source>
</evidence>
<reference evidence="5 6" key="1">
    <citation type="submission" date="2020-12" db="EMBL/GenBank/DDBJ databases">
        <title>Microbacterium sp. HY060.</title>
        <authorList>
            <person name="Zhou J."/>
        </authorList>
    </citation>
    <scope>NUCLEOTIDE SEQUENCE [LARGE SCALE GENOMIC DNA]</scope>
    <source>
        <strain evidence="5 6">HY60</strain>
    </source>
</reference>
<dbReference type="PANTHER" id="PTHR46470">
    <property type="entry name" value="N-ACYLNEURAMINATE-9-PHOSPHATASE"/>
    <property type="match status" value="1"/>
</dbReference>
<evidence type="ECO:0000256" key="3">
    <source>
        <dbReference type="ARBA" id="ARBA00022801"/>
    </source>
</evidence>
<dbReference type="InterPro" id="IPR051400">
    <property type="entry name" value="HAD-like_hydrolase"/>
</dbReference>
<dbReference type="EMBL" id="CP061169">
    <property type="protein sequence ID" value="QPZ39896.1"/>
    <property type="molecule type" value="Genomic_DNA"/>
</dbReference>
<name>A0ABX6YM52_9MICO</name>
<dbReference type="InterPro" id="IPR036412">
    <property type="entry name" value="HAD-like_sf"/>
</dbReference>
<protein>
    <submittedName>
        <fullName evidence="5">HAD family hydrolase</fullName>
    </submittedName>
</protein>
<evidence type="ECO:0000256" key="4">
    <source>
        <dbReference type="ARBA" id="ARBA00022842"/>
    </source>
</evidence>
<dbReference type="RefSeq" id="WP_166989719.1">
    <property type="nucleotide sequence ID" value="NZ_CP061169.1"/>
</dbReference>
<dbReference type="InterPro" id="IPR041492">
    <property type="entry name" value="HAD_2"/>
</dbReference>
<dbReference type="Pfam" id="PF13419">
    <property type="entry name" value="HAD_2"/>
    <property type="match status" value="1"/>
</dbReference>
<comment type="cofactor">
    <cofactor evidence="1">
        <name>Mg(2+)</name>
        <dbReference type="ChEBI" id="CHEBI:18420"/>
    </cofactor>
</comment>